<protein>
    <submittedName>
        <fullName evidence="8">Erythronate-4-phosphate dehydrogenase</fullName>
        <ecNumber evidence="8">1.1.1.290</ecNumber>
    </submittedName>
</protein>
<dbReference type="CDD" id="cd12158">
    <property type="entry name" value="ErythrP_dh"/>
    <property type="match status" value="1"/>
</dbReference>
<keyword evidence="2 5" id="KW-0560">Oxidoreductase</keyword>
<dbReference type="Pfam" id="PF00389">
    <property type="entry name" value="2-Hacid_dh"/>
    <property type="match status" value="1"/>
</dbReference>
<comment type="caution">
    <text evidence="8">The sequence shown here is derived from an EMBL/GenBank/DDBJ whole genome shotgun (WGS) entry which is preliminary data.</text>
</comment>
<comment type="similarity">
    <text evidence="5">Belongs to the D-isomer specific 2-hydroxyacid dehydrogenase family.</text>
</comment>
<gene>
    <name evidence="8" type="ORF">GGP61_000105</name>
</gene>
<evidence type="ECO:0000256" key="5">
    <source>
        <dbReference type="RuleBase" id="RU003719"/>
    </source>
</evidence>
<dbReference type="PANTHER" id="PTHR42938">
    <property type="entry name" value="FORMATE DEHYDROGENASE 1"/>
    <property type="match status" value="1"/>
</dbReference>
<dbReference type="GO" id="GO:0036001">
    <property type="term" value="P:'de novo' pyridoxal 5'-phosphate biosynthetic process"/>
    <property type="evidence" value="ECO:0007669"/>
    <property type="project" value="TreeGrafter"/>
</dbReference>
<evidence type="ECO:0000256" key="2">
    <source>
        <dbReference type="ARBA" id="ARBA00023002"/>
    </source>
</evidence>
<organism evidence="8 9">
    <name type="scientific">Salinibacter ruber</name>
    <dbReference type="NCBI Taxonomy" id="146919"/>
    <lineage>
        <taxon>Bacteria</taxon>
        <taxon>Pseudomonadati</taxon>
        <taxon>Rhodothermota</taxon>
        <taxon>Rhodothermia</taxon>
        <taxon>Rhodothermales</taxon>
        <taxon>Salinibacteraceae</taxon>
        <taxon>Salinibacter</taxon>
    </lineage>
</organism>
<dbReference type="Proteomes" id="UP001155057">
    <property type="component" value="Unassembled WGS sequence"/>
</dbReference>
<name>A0A9X2Q4I8_9BACT</name>
<dbReference type="SUPFAM" id="SSF52283">
    <property type="entry name" value="Formate/glycerate dehydrogenase catalytic domain-like"/>
    <property type="match status" value="1"/>
</dbReference>
<accession>A0A9X2Q4I8</accession>
<dbReference type="EC" id="1.1.1.290" evidence="8"/>
<evidence type="ECO:0000256" key="4">
    <source>
        <dbReference type="ARBA" id="ARBA00023096"/>
    </source>
</evidence>
<dbReference type="GeneID" id="83729026"/>
<dbReference type="HAMAP" id="MF_01825">
    <property type="entry name" value="PdxB"/>
    <property type="match status" value="1"/>
</dbReference>
<dbReference type="RefSeq" id="WP_118829112.1">
    <property type="nucleotide sequence ID" value="NZ_CP030361.1"/>
</dbReference>
<dbReference type="GO" id="GO:0005829">
    <property type="term" value="C:cytosol"/>
    <property type="evidence" value="ECO:0007669"/>
    <property type="project" value="TreeGrafter"/>
</dbReference>
<dbReference type="SUPFAM" id="SSF51735">
    <property type="entry name" value="NAD(P)-binding Rossmann-fold domains"/>
    <property type="match status" value="1"/>
</dbReference>
<dbReference type="InterPro" id="IPR036291">
    <property type="entry name" value="NAD(P)-bd_dom_sf"/>
</dbReference>
<evidence type="ECO:0000313" key="8">
    <source>
        <dbReference type="EMBL" id="MCS3708518.1"/>
    </source>
</evidence>
<dbReference type="InterPro" id="IPR020921">
    <property type="entry name" value="Erythronate-4-P_DHase"/>
</dbReference>
<proteinExistence type="inferred from homology"/>
<dbReference type="GO" id="GO:0051287">
    <property type="term" value="F:NAD binding"/>
    <property type="evidence" value="ECO:0007669"/>
    <property type="project" value="InterPro"/>
</dbReference>
<dbReference type="Pfam" id="PF02826">
    <property type="entry name" value="2-Hacid_dh_C"/>
    <property type="match status" value="1"/>
</dbReference>
<feature type="domain" description="D-isomer specific 2-hydroxyacid dehydrogenase NAD-binding" evidence="7">
    <location>
        <begin position="112"/>
        <end position="263"/>
    </location>
</feature>
<reference evidence="8" key="1">
    <citation type="submission" date="2022-08" db="EMBL/GenBank/DDBJ databases">
        <title>Genomic Encyclopedia of Type Strains, Phase V (KMG-V): Genome sequencing to study the core and pangenomes of soil and plant-associated prokaryotes.</title>
        <authorList>
            <person name="Whitman W."/>
        </authorList>
    </citation>
    <scope>NUCLEOTIDE SEQUENCE</scope>
    <source>
        <strain evidence="8">SP3049</strain>
    </source>
</reference>
<dbReference type="PANTHER" id="PTHR42938:SF9">
    <property type="entry name" value="FORMATE DEHYDROGENASE 1"/>
    <property type="match status" value="1"/>
</dbReference>
<evidence type="ECO:0000259" key="7">
    <source>
        <dbReference type="Pfam" id="PF02826"/>
    </source>
</evidence>
<dbReference type="GO" id="GO:0008615">
    <property type="term" value="P:pyridoxine biosynthetic process"/>
    <property type="evidence" value="ECO:0007669"/>
    <property type="project" value="UniProtKB-KW"/>
</dbReference>
<dbReference type="InterPro" id="IPR038251">
    <property type="entry name" value="PdxB_dimer_sf"/>
</dbReference>
<keyword evidence="4" id="KW-0664">Pyridoxine biosynthesis</keyword>
<dbReference type="InterPro" id="IPR006140">
    <property type="entry name" value="D-isomer_DH_NAD-bd"/>
</dbReference>
<feature type="domain" description="D-isomer specific 2-hydroxyacid dehydrogenase catalytic" evidence="6">
    <location>
        <begin position="25"/>
        <end position="287"/>
    </location>
</feature>
<evidence type="ECO:0000313" key="9">
    <source>
        <dbReference type="Proteomes" id="UP001155057"/>
    </source>
</evidence>
<dbReference type="Gene3D" id="3.30.1370.170">
    <property type="match status" value="1"/>
</dbReference>
<keyword evidence="3" id="KW-0520">NAD</keyword>
<dbReference type="InterPro" id="IPR006139">
    <property type="entry name" value="D-isomer_2_OHA_DH_cat_dom"/>
</dbReference>
<dbReference type="GO" id="GO:0033711">
    <property type="term" value="F:4-phosphoerythronate dehydrogenase activity"/>
    <property type="evidence" value="ECO:0007669"/>
    <property type="project" value="UniProtKB-EC"/>
</dbReference>
<sequence>MTSLQILADANIPRVEDAFGQFGTVRRMPGREMTTSDVAAADVLLVRSVTPVGPALLDGTSLRFVGSATIGTDHVDRDYLRAQGIPFAHAPGSNADSVADYVVAALLGLARRRGGALEERTVGIVGCGNIGGRLARRLSALGMEVLRNDPPRARAADADGTGHGFVPLDTVLGAADVVTLHVPLKASGPDPTHHLVDAAFLDRLGDGAWLLNTSRGAVVDGDALLAARRRGDVAAAVLDVWENEPSPDPALIEAVDLATPHIAGYAYDGKVRGTEMLYEALCDALGGEARWAGTDAIRPASADALRGRAPDPRLSATEWRFELARQAYDPAVDDASLRNLVKLGPDARGEAFAHLRAGYRRRREMQQHTVPGTAVPAEHEQAVTEGLKMKLD</sequence>
<dbReference type="Gene3D" id="3.40.50.720">
    <property type="entry name" value="NAD(P)-binding Rossmann-like Domain"/>
    <property type="match status" value="2"/>
</dbReference>
<keyword evidence="1" id="KW-0963">Cytoplasm</keyword>
<dbReference type="EMBL" id="JANUAE010000001">
    <property type="protein sequence ID" value="MCS3708518.1"/>
    <property type="molecule type" value="Genomic_DNA"/>
</dbReference>
<dbReference type="AlphaFoldDB" id="A0A9X2Q4I8"/>
<evidence type="ECO:0000256" key="3">
    <source>
        <dbReference type="ARBA" id="ARBA00023027"/>
    </source>
</evidence>
<evidence type="ECO:0000256" key="1">
    <source>
        <dbReference type="ARBA" id="ARBA00022490"/>
    </source>
</evidence>
<evidence type="ECO:0000259" key="6">
    <source>
        <dbReference type="Pfam" id="PF00389"/>
    </source>
</evidence>